<name>A0A261EQ47_9BIFI</name>
<organism evidence="2 3">
    <name type="scientific">Bombiscardovia coagulans</name>
    <dbReference type="NCBI Taxonomy" id="686666"/>
    <lineage>
        <taxon>Bacteria</taxon>
        <taxon>Bacillati</taxon>
        <taxon>Actinomycetota</taxon>
        <taxon>Actinomycetes</taxon>
        <taxon>Bifidobacteriales</taxon>
        <taxon>Bifidobacteriaceae</taxon>
        <taxon>Bombiscardovia</taxon>
    </lineage>
</organism>
<accession>A0A261EQ47</accession>
<feature type="transmembrane region" description="Helical" evidence="1">
    <location>
        <begin position="50"/>
        <end position="71"/>
    </location>
</feature>
<evidence type="ECO:0000313" key="3">
    <source>
        <dbReference type="Proteomes" id="UP000216004"/>
    </source>
</evidence>
<evidence type="ECO:0000313" key="2">
    <source>
        <dbReference type="EMBL" id="OZG48974.1"/>
    </source>
</evidence>
<feature type="transmembrane region" description="Helical" evidence="1">
    <location>
        <begin position="20"/>
        <end position="38"/>
    </location>
</feature>
<dbReference type="OrthoDB" id="2166220at2"/>
<feature type="transmembrane region" description="Helical" evidence="1">
    <location>
        <begin position="216"/>
        <end position="237"/>
    </location>
</feature>
<feature type="transmembrane region" description="Helical" evidence="1">
    <location>
        <begin position="170"/>
        <end position="196"/>
    </location>
</feature>
<keyword evidence="1" id="KW-1133">Transmembrane helix</keyword>
<keyword evidence="3" id="KW-1185">Reference proteome</keyword>
<dbReference type="PROSITE" id="PS51257">
    <property type="entry name" value="PROKAR_LIPOPROTEIN"/>
    <property type="match status" value="1"/>
</dbReference>
<dbReference type="Proteomes" id="UP000216004">
    <property type="component" value="Unassembled WGS sequence"/>
</dbReference>
<dbReference type="RefSeq" id="WP_094723285.1">
    <property type="nucleotide sequence ID" value="NZ_MWWS01000007.1"/>
</dbReference>
<feature type="transmembrane region" description="Helical" evidence="1">
    <location>
        <begin position="92"/>
        <end position="114"/>
    </location>
</feature>
<feature type="transmembrane region" description="Helical" evidence="1">
    <location>
        <begin position="134"/>
        <end position="158"/>
    </location>
</feature>
<protein>
    <submittedName>
        <fullName evidence="2">ABC-type multidrug transport system, permease protein</fullName>
    </submittedName>
</protein>
<keyword evidence="1" id="KW-0812">Transmembrane</keyword>
<proteinExistence type="predicted"/>
<keyword evidence="1" id="KW-0472">Membrane</keyword>
<comment type="caution">
    <text evidence="2">The sequence shown here is derived from an EMBL/GenBank/DDBJ whole genome shotgun (WGS) entry which is preliminary data.</text>
</comment>
<sequence>MRTLRQIAFHFKEFSTTSYFLQLVAVGTIAACIIQRLGVHAWGTSAYTGFLRSFIIGMWTSCTSAAGILGFERRKGTLIYLLVSRTNPFLTLLAVIVPTATFGLFALPLSLVIWSIPGSAALHIPILMCHAWQIVLGGLLLWVSMLSITFVISAIFIITPNATTYEGMILVPALFFSGTFAQTGSTSVLLQIATYFLPTTSAVTFLYDPEPTVTSALRQVSITVILSCIWIMIAYLFGRHAMQLARKDATLEII</sequence>
<dbReference type="AlphaFoldDB" id="A0A261EQ47"/>
<evidence type="ECO:0000256" key="1">
    <source>
        <dbReference type="SAM" id="Phobius"/>
    </source>
</evidence>
<reference evidence="2 3" key="1">
    <citation type="journal article" date="2017" name="BMC Genomics">
        <title>Comparative genomic and phylogenomic analyses of the Bifidobacteriaceae family.</title>
        <authorList>
            <person name="Lugli G.A."/>
            <person name="Milani C."/>
            <person name="Turroni F."/>
            <person name="Duranti S."/>
            <person name="Mancabelli L."/>
            <person name="Mangifesta M."/>
            <person name="Ferrario C."/>
            <person name="Modesto M."/>
            <person name="Mattarelli P."/>
            <person name="Jiri K."/>
            <person name="van Sinderen D."/>
            <person name="Ventura M."/>
        </authorList>
    </citation>
    <scope>NUCLEOTIDE SEQUENCE [LARGE SCALE GENOMIC DNA]</scope>
    <source>
        <strain evidence="2 3">DSM 22924</strain>
    </source>
</reference>
<dbReference type="EMBL" id="MWWS01000007">
    <property type="protein sequence ID" value="OZG48974.1"/>
    <property type="molecule type" value="Genomic_DNA"/>
</dbReference>
<gene>
    <name evidence="2" type="ORF">BOCO_1210</name>
</gene>